<sequence length="131" mass="15583">MKILKHTGVVPLASLVWAFLIFNGCTHRSKQIKFNREQWDDGDIEIYPYRDAMLNDLLTSYHLKGMNYRQMTKLLGEPSRWEDVNIDSPYYTINTDYGHDIDPVYTKTLTIYLNKNSIITNYKVKEWRKKD</sequence>
<protein>
    <submittedName>
        <fullName evidence="2">Outer membrane protein assembly factor BamE</fullName>
    </submittedName>
</protein>
<keyword evidence="3" id="KW-1185">Reference proteome</keyword>
<proteinExistence type="predicted"/>
<accession>A0ABW3ARE3</accession>
<dbReference type="RefSeq" id="WP_377113270.1">
    <property type="nucleotide sequence ID" value="NZ_JBHTHZ010000003.1"/>
</dbReference>
<organism evidence="2 3">
    <name type="scientific">Mucilaginibacter litoreus</name>
    <dbReference type="NCBI Taxonomy" id="1048221"/>
    <lineage>
        <taxon>Bacteria</taxon>
        <taxon>Pseudomonadati</taxon>
        <taxon>Bacteroidota</taxon>
        <taxon>Sphingobacteriia</taxon>
        <taxon>Sphingobacteriales</taxon>
        <taxon>Sphingobacteriaceae</taxon>
        <taxon>Mucilaginibacter</taxon>
    </lineage>
</organism>
<keyword evidence="1" id="KW-0472">Membrane</keyword>
<keyword evidence="1" id="KW-0812">Transmembrane</keyword>
<gene>
    <name evidence="2" type="primary">bamE</name>
    <name evidence="2" type="ORF">ACFQZX_07530</name>
</gene>
<comment type="caution">
    <text evidence="2">The sequence shown here is derived from an EMBL/GenBank/DDBJ whole genome shotgun (WGS) entry which is preliminary data.</text>
</comment>
<name>A0ABW3ARE3_9SPHI</name>
<keyword evidence="1" id="KW-1133">Transmembrane helix</keyword>
<feature type="transmembrane region" description="Helical" evidence="1">
    <location>
        <begin position="6"/>
        <end position="26"/>
    </location>
</feature>
<evidence type="ECO:0000256" key="1">
    <source>
        <dbReference type="SAM" id="Phobius"/>
    </source>
</evidence>
<evidence type="ECO:0000313" key="2">
    <source>
        <dbReference type="EMBL" id="MFD0793465.1"/>
    </source>
</evidence>
<dbReference type="EMBL" id="JBHTHZ010000003">
    <property type="protein sequence ID" value="MFD0793465.1"/>
    <property type="molecule type" value="Genomic_DNA"/>
</dbReference>
<dbReference type="Proteomes" id="UP001597010">
    <property type="component" value="Unassembled WGS sequence"/>
</dbReference>
<reference evidence="3" key="1">
    <citation type="journal article" date="2019" name="Int. J. Syst. Evol. Microbiol.">
        <title>The Global Catalogue of Microorganisms (GCM) 10K type strain sequencing project: providing services to taxonomists for standard genome sequencing and annotation.</title>
        <authorList>
            <consortium name="The Broad Institute Genomics Platform"/>
            <consortium name="The Broad Institute Genome Sequencing Center for Infectious Disease"/>
            <person name="Wu L."/>
            <person name="Ma J."/>
        </authorList>
    </citation>
    <scope>NUCLEOTIDE SEQUENCE [LARGE SCALE GENOMIC DNA]</scope>
    <source>
        <strain evidence="3">CCUG 61484</strain>
    </source>
</reference>
<evidence type="ECO:0000313" key="3">
    <source>
        <dbReference type="Proteomes" id="UP001597010"/>
    </source>
</evidence>